<sequence length="112" mass="12520">MRQDPSPSRELGYGHAPVAPDLADPSASNWQHATIKKISRVWVNPDRTPADREGDRKEKDSRTGVGAWSRQREGRRERRGRSGGFLRLRDGMGARKTGMEIPRSLSRGPSSL</sequence>
<dbReference type="EMBL" id="GISG01155444">
    <property type="protein sequence ID" value="MBA4648411.1"/>
    <property type="molecule type" value="Transcribed_RNA"/>
</dbReference>
<feature type="region of interest" description="Disordered" evidence="1">
    <location>
        <begin position="1"/>
        <end position="112"/>
    </location>
</feature>
<feature type="compositionally biased region" description="Basic and acidic residues" evidence="1">
    <location>
        <begin position="48"/>
        <end position="62"/>
    </location>
</feature>
<protein>
    <submittedName>
        <fullName evidence="2">Uncharacterized protein</fullName>
    </submittedName>
</protein>
<evidence type="ECO:0000313" key="2">
    <source>
        <dbReference type="EMBL" id="MBA4648411.1"/>
    </source>
</evidence>
<proteinExistence type="predicted"/>
<accession>A0A7C8ZR54</accession>
<dbReference type="AlphaFoldDB" id="A0A7C8ZR54"/>
<evidence type="ECO:0000256" key="1">
    <source>
        <dbReference type="SAM" id="MobiDB-lite"/>
    </source>
</evidence>
<name>A0A7C8ZR54_OPUST</name>
<organism evidence="2">
    <name type="scientific">Opuntia streptacantha</name>
    <name type="common">Prickly pear cactus</name>
    <name type="synonym">Opuntia cardona</name>
    <dbReference type="NCBI Taxonomy" id="393608"/>
    <lineage>
        <taxon>Eukaryota</taxon>
        <taxon>Viridiplantae</taxon>
        <taxon>Streptophyta</taxon>
        <taxon>Embryophyta</taxon>
        <taxon>Tracheophyta</taxon>
        <taxon>Spermatophyta</taxon>
        <taxon>Magnoliopsida</taxon>
        <taxon>eudicotyledons</taxon>
        <taxon>Gunneridae</taxon>
        <taxon>Pentapetalae</taxon>
        <taxon>Caryophyllales</taxon>
        <taxon>Cactineae</taxon>
        <taxon>Cactaceae</taxon>
        <taxon>Opuntioideae</taxon>
        <taxon>Opuntia</taxon>
    </lineage>
</organism>
<reference evidence="2" key="1">
    <citation type="journal article" date="2013" name="J. Plant Res.">
        <title>Effect of fungi and light on seed germination of three Opuntia species from semiarid lands of central Mexico.</title>
        <authorList>
            <person name="Delgado-Sanchez P."/>
            <person name="Jimenez-Bremont J.F."/>
            <person name="Guerrero-Gonzalez Mde L."/>
            <person name="Flores J."/>
        </authorList>
    </citation>
    <scope>NUCLEOTIDE SEQUENCE</scope>
    <source>
        <tissue evidence="2">Cladode</tissue>
    </source>
</reference>
<reference evidence="2" key="2">
    <citation type="submission" date="2020-07" db="EMBL/GenBank/DDBJ databases">
        <authorList>
            <person name="Vera ALvarez R."/>
            <person name="Arias-Moreno D.M."/>
            <person name="Jimenez-Jacinto V."/>
            <person name="Jimenez-Bremont J.F."/>
            <person name="Swaminathan K."/>
            <person name="Moose S.P."/>
            <person name="Guerrero-Gonzalez M.L."/>
            <person name="Marino-Ramirez L."/>
            <person name="Landsman D."/>
            <person name="Rodriguez-Kessler M."/>
            <person name="Delgado-Sanchez P."/>
        </authorList>
    </citation>
    <scope>NUCLEOTIDE SEQUENCE</scope>
    <source>
        <tissue evidence="2">Cladode</tissue>
    </source>
</reference>